<evidence type="ECO:0000256" key="1">
    <source>
        <dbReference type="SAM" id="Phobius"/>
    </source>
</evidence>
<gene>
    <name evidence="3" type="ORF">CCAN11_2320029</name>
</gene>
<dbReference type="InterPro" id="IPR025698">
    <property type="entry name" value="2TM_dom"/>
</dbReference>
<evidence type="ECO:0000313" key="3">
    <source>
        <dbReference type="EMBL" id="CEN51553.1"/>
    </source>
</evidence>
<keyword evidence="1" id="KW-0812">Transmembrane</keyword>
<dbReference type="Pfam" id="PF13239">
    <property type="entry name" value="2TM"/>
    <property type="match status" value="1"/>
</dbReference>
<proteinExistence type="predicted"/>
<protein>
    <submittedName>
        <fullName evidence="3">Dihydrofolate reductase (Modular protein)</fullName>
    </submittedName>
</protein>
<name>A0A0B7INI8_9FLAO</name>
<keyword evidence="1" id="KW-1133">Transmembrane helix</keyword>
<feature type="domain" description="2TM" evidence="2">
    <location>
        <begin position="21"/>
        <end position="99"/>
    </location>
</feature>
<dbReference type="Proteomes" id="UP000039370">
    <property type="component" value="Unassembled WGS sequence"/>
</dbReference>
<feature type="transmembrane region" description="Helical" evidence="1">
    <location>
        <begin position="32"/>
        <end position="54"/>
    </location>
</feature>
<dbReference type="AlphaFoldDB" id="A0A0B7INI8"/>
<reference evidence="4" key="1">
    <citation type="submission" date="2015-01" db="EMBL/GenBank/DDBJ databases">
        <authorList>
            <person name="MANFREDI Pablo"/>
        </authorList>
    </citation>
    <scope>NUCLEOTIDE SEQUENCE [LARGE SCALE GENOMIC DNA]</scope>
    <source>
        <strain evidence="4">Cc11</strain>
    </source>
</reference>
<keyword evidence="1" id="KW-0472">Membrane</keyword>
<sequence length="182" mass="21505">MFGNTTNSPKIDMAQHEMFETAQHRIKQKKRLFFHLIVYVLGGVFMFVINKLLGYGQTDWFVWAILAWTFFFLIHVVNVFITDRFLGREWQRKEREKLVALQQKKLLKMQAQVEKEFEKQKEEVQRAIAFGGTNSGRKRKPNDNTHCSGFTKQCAGQKRRFTMAFCPRILLILRTLRWGIAS</sequence>
<feature type="transmembrane region" description="Helical" evidence="1">
    <location>
        <begin position="60"/>
        <end position="81"/>
    </location>
</feature>
<accession>A0A0B7INI8</accession>
<dbReference type="EMBL" id="CDOK01000149">
    <property type="protein sequence ID" value="CEN51553.1"/>
    <property type="molecule type" value="Genomic_DNA"/>
</dbReference>
<organism evidence="3 4">
    <name type="scientific">Capnocytophaga canimorsus</name>
    <dbReference type="NCBI Taxonomy" id="28188"/>
    <lineage>
        <taxon>Bacteria</taxon>
        <taxon>Pseudomonadati</taxon>
        <taxon>Bacteroidota</taxon>
        <taxon>Flavobacteriia</taxon>
        <taxon>Flavobacteriales</taxon>
        <taxon>Flavobacteriaceae</taxon>
        <taxon>Capnocytophaga</taxon>
    </lineage>
</organism>
<evidence type="ECO:0000313" key="4">
    <source>
        <dbReference type="Proteomes" id="UP000039370"/>
    </source>
</evidence>
<evidence type="ECO:0000259" key="2">
    <source>
        <dbReference type="Pfam" id="PF13239"/>
    </source>
</evidence>